<evidence type="ECO:0000259" key="4">
    <source>
        <dbReference type="Pfam" id="PF05920"/>
    </source>
</evidence>
<name>A0A8S3TV76_MYTED</name>
<proteinExistence type="predicted"/>
<evidence type="ECO:0000256" key="3">
    <source>
        <dbReference type="ARBA" id="ARBA00023242"/>
    </source>
</evidence>
<dbReference type="PANTHER" id="PTHR12363:SF42">
    <property type="entry name" value="TRANSPORTIN-3"/>
    <property type="match status" value="1"/>
</dbReference>
<dbReference type="GO" id="GO:0003677">
    <property type="term" value="F:DNA binding"/>
    <property type="evidence" value="ECO:0007669"/>
    <property type="project" value="UniProtKB-KW"/>
</dbReference>
<dbReference type="InterPro" id="IPR001356">
    <property type="entry name" value="HD"/>
</dbReference>
<gene>
    <name evidence="5" type="ORF">MEDL_47858</name>
</gene>
<dbReference type="InterPro" id="IPR051345">
    <property type="entry name" value="Importin_beta-like_NTR"/>
</dbReference>
<dbReference type="Pfam" id="PF05920">
    <property type="entry name" value="Homeobox_KN"/>
    <property type="match status" value="1"/>
</dbReference>
<dbReference type="InterPro" id="IPR008422">
    <property type="entry name" value="KN_HD"/>
</dbReference>
<protein>
    <submittedName>
        <fullName evidence="5">TRPO3</fullName>
    </submittedName>
</protein>
<dbReference type="CDD" id="cd00086">
    <property type="entry name" value="homeodomain"/>
    <property type="match status" value="1"/>
</dbReference>
<dbReference type="GO" id="GO:0006355">
    <property type="term" value="P:regulation of DNA-templated transcription"/>
    <property type="evidence" value="ECO:0007669"/>
    <property type="project" value="InterPro"/>
</dbReference>
<evidence type="ECO:0000256" key="2">
    <source>
        <dbReference type="ARBA" id="ARBA00023155"/>
    </source>
</evidence>
<keyword evidence="6" id="KW-1185">Reference proteome</keyword>
<dbReference type="Pfam" id="PF24138">
    <property type="entry name" value="TPR_TNPO3_IPO13_2nd"/>
    <property type="match status" value="1"/>
</dbReference>
<feature type="domain" description="KN homeodomain" evidence="4">
    <location>
        <begin position="395"/>
        <end position="423"/>
    </location>
</feature>
<dbReference type="GO" id="GO:0006606">
    <property type="term" value="P:protein import into nucleus"/>
    <property type="evidence" value="ECO:0007669"/>
    <property type="project" value="TreeGrafter"/>
</dbReference>
<evidence type="ECO:0000313" key="6">
    <source>
        <dbReference type="Proteomes" id="UP000683360"/>
    </source>
</evidence>
<dbReference type="Proteomes" id="UP000683360">
    <property type="component" value="Unassembled WGS sequence"/>
</dbReference>
<dbReference type="Gene3D" id="1.25.10.10">
    <property type="entry name" value="Leucine-rich Repeat Variant"/>
    <property type="match status" value="1"/>
</dbReference>
<dbReference type="InterPro" id="IPR011989">
    <property type="entry name" value="ARM-like"/>
</dbReference>
<dbReference type="InterPro" id="IPR016024">
    <property type="entry name" value="ARM-type_fold"/>
</dbReference>
<dbReference type="PANTHER" id="PTHR12363">
    <property type="entry name" value="TRANSPORTIN 3 AND IMPORTIN 13"/>
    <property type="match status" value="1"/>
</dbReference>
<dbReference type="OrthoDB" id="435593at2759"/>
<evidence type="ECO:0000256" key="1">
    <source>
        <dbReference type="ARBA" id="ARBA00023125"/>
    </source>
</evidence>
<keyword evidence="1" id="KW-0238">DNA-binding</keyword>
<dbReference type="AlphaFoldDB" id="A0A8S3TV76"/>
<dbReference type="SUPFAM" id="SSF46689">
    <property type="entry name" value="Homeodomain-like"/>
    <property type="match status" value="1"/>
</dbReference>
<dbReference type="EMBL" id="CAJPWZ010002315">
    <property type="protein sequence ID" value="CAG2235276.1"/>
    <property type="molecule type" value="Genomic_DNA"/>
</dbReference>
<dbReference type="InterPro" id="IPR057942">
    <property type="entry name" value="TPR_TNPO3_IPO13_3rd"/>
</dbReference>
<organism evidence="5 6">
    <name type="scientific">Mytilus edulis</name>
    <name type="common">Blue mussel</name>
    <dbReference type="NCBI Taxonomy" id="6550"/>
    <lineage>
        <taxon>Eukaryota</taxon>
        <taxon>Metazoa</taxon>
        <taxon>Spiralia</taxon>
        <taxon>Lophotrochozoa</taxon>
        <taxon>Mollusca</taxon>
        <taxon>Bivalvia</taxon>
        <taxon>Autobranchia</taxon>
        <taxon>Pteriomorphia</taxon>
        <taxon>Mytilida</taxon>
        <taxon>Mytiloidea</taxon>
        <taxon>Mytilidae</taxon>
        <taxon>Mytilinae</taxon>
        <taxon>Mytilus</taxon>
    </lineage>
</organism>
<keyword evidence="3" id="KW-0539">Nucleus</keyword>
<dbReference type="SUPFAM" id="SSF48371">
    <property type="entry name" value="ARM repeat"/>
    <property type="match status" value="1"/>
</dbReference>
<dbReference type="Gene3D" id="1.10.10.60">
    <property type="entry name" value="Homeodomain-like"/>
    <property type="match status" value="1"/>
</dbReference>
<accession>A0A8S3TV76</accession>
<evidence type="ECO:0000313" key="5">
    <source>
        <dbReference type="EMBL" id="CAG2235276.1"/>
    </source>
</evidence>
<dbReference type="InterPro" id="IPR009057">
    <property type="entry name" value="Homeodomain-like_sf"/>
</dbReference>
<comment type="caution">
    <text evidence="5">The sequence shown here is derived from an EMBL/GenBank/DDBJ whole genome shotgun (WGS) entry which is preliminary data.</text>
</comment>
<dbReference type="Pfam" id="PF24140">
    <property type="entry name" value="TPR_TNPO3_IPO13_3rd"/>
    <property type="match status" value="2"/>
</dbReference>
<reference evidence="5" key="1">
    <citation type="submission" date="2021-03" db="EMBL/GenBank/DDBJ databases">
        <authorList>
            <person name="Bekaert M."/>
        </authorList>
    </citation>
    <scope>NUCLEOTIDE SEQUENCE</scope>
</reference>
<keyword evidence="2" id="KW-0371">Homeobox</keyword>
<sequence>MSVALDDTDKSINYCRIFTELAESFLEQIVNTPNQGFTGDLGILDLLLTCVGHHLYEVAEITFNVWYRLSEELYQRHEDPAIETFKPYIQRLIVAMCRHCQMDQDHDGIPGESDDFGEFRVRVSELIKDVIFIVGSSNCFAQMYENLKQQTESTSWDVTEATLFIMTAVAKNILPEENEIVPEVVKAILSIPPTAHIAVRYTNPILQFLLAGLQESKLASAAATSVQSISTTCKGKMRDHFQGLLNIAQAIDTLHLSNEAIIGFLKGTAVILTQLPVEKVGEALTQLCSFQITPLSSLLTKSEDHKLPSHIAHGSKEDPTVWLDRLSAIFRHTTPVITNGQVHPCQTAVQQVGLSTYSLLTVNGYRLYPPPSNISPGGRSTAKLSDQAKSVLKSWWSENSQNPYPTQATREEIANRAGLTHYQYVPSCNLQHIEVEEYYVDVDLEMSDVKFDTEPDI</sequence>
<dbReference type="InterPro" id="IPR057941">
    <property type="entry name" value="TPR_TNPO3_IPO13_2nd"/>
</dbReference>
<dbReference type="GO" id="GO:0005737">
    <property type="term" value="C:cytoplasm"/>
    <property type="evidence" value="ECO:0007669"/>
    <property type="project" value="TreeGrafter"/>
</dbReference>